<evidence type="ECO:0008006" key="4">
    <source>
        <dbReference type="Google" id="ProtNLM"/>
    </source>
</evidence>
<keyword evidence="3" id="KW-1185">Reference proteome</keyword>
<name>A0ABX9K875_9BACT</name>
<proteinExistence type="predicted"/>
<dbReference type="EMBL" id="QUMU01000003">
    <property type="protein sequence ID" value="REG34833.1"/>
    <property type="molecule type" value="Genomic_DNA"/>
</dbReference>
<dbReference type="PROSITE" id="PS51257">
    <property type="entry name" value="PROKAR_LIPOPROTEIN"/>
    <property type="match status" value="1"/>
</dbReference>
<comment type="caution">
    <text evidence="2">The sequence shown here is derived from an EMBL/GenBank/DDBJ whole genome shotgun (WGS) entry which is preliminary data.</text>
</comment>
<sequence>MTLKKVMTTSSILVATLWIALVGGCGGTQLPEEADGSSLQGDTLDAEGPRSGAPDGEPASPDSPEATGDGTGVTLCHIPPGNPANAHTLTVGESAVRAHLRHGDTRGACEGTDAGTPDGDGGTGAPDAGGSDSPPDAGSVCAPAGAGCGADVSCCSGLQCAAGLCTIILN</sequence>
<evidence type="ECO:0000256" key="1">
    <source>
        <dbReference type="SAM" id="MobiDB-lite"/>
    </source>
</evidence>
<protein>
    <recommendedName>
        <fullName evidence="4">Lipoprotein</fullName>
    </recommendedName>
</protein>
<evidence type="ECO:0000313" key="2">
    <source>
        <dbReference type="EMBL" id="REG34833.1"/>
    </source>
</evidence>
<evidence type="ECO:0000313" key="3">
    <source>
        <dbReference type="Proteomes" id="UP000256345"/>
    </source>
</evidence>
<reference evidence="2 3" key="1">
    <citation type="submission" date="2018-08" db="EMBL/GenBank/DDBJ databases">
        <title>Genomic Encyclopedia of Archaeal and Bacterial Type Strains, Phase II (KMG-II): from individual species to whole genera.</title>
        <authorList>
            <person name="Goeker M."/>
        </authorList>
    </citation>
    <scope>NUCLEOTIDE SEQUENCE [LARGE SCALE GENOMIC DNA]</scope>
    <source>
        <strain evidence="2 3">DSM 2261</strain>
    </source>
</reference>
<accession>A0ABX9K875</accession>
<dbReference type="RefSeq" id="WP_147332830.1">
    <property type="nucleotide sequence ID" value="NZ_CP011509.1"/>
</dbReference>
<gene>
    <name evidence="2" type="ORF">ATI61_103744</name>
</gene>
<feature type="region of interest" description="Disordered" evidence="1">
    <location>
        <begin position="104"/>
        <end position="136"/>
    </location>
</feature>
<dbReference type="Proteomes" id="UP000256345">
    <property type="component" value="Unassembled WGS sequence"/>
</dbReference>
<feature type="region of interest" description="Disordered" evidence="1">
    <location>
        <begin position="31"/>
        <end position="87"/>
    </location>
</feature>
<organism evidence="2 3">
    <name type="scientific">Archangium gephyra</name>
    <dbReference type="NCBI Taxonomy" id="48"/>
    <lineage>
        <taxon>Bacteria</taxon>
        <taxon>Pseudomonadati</taxon>
        <taxon>Myxococcota</taxon>
        <taxon>Myxococcia</taxon>
        <taxon>Myxococcales</taxon>
        <taxon>Cystobacterineae</taxon>
        <taxon>Archangiaceae</taxon>
        <taxon>Archangium</taxon>
    </lineage>
</organism>